<evidence type="ECO:0000313" key="1">
    <source>
        <dbReference type="EMBL" id="RML80453.1"/>
    </source>
</evidence>
<accession>A0A3M2YWN1</accession>
<sequence>MFHWRICAAVRRSDTPLCCWEATQRVSVLRQPSSASFPVRRVTSSSLPSPVSIFFLPLEVSLRASNGVPSRFCWLRIRWRLKLRTRLATLFSRRLRLGNGSSIRASRS</sequence>
<organism evidence="1 2">
    <name type="scientific">Pseudomonas syringae pv. maculicola</name>
    <dbReference type="NCBI Taxonomy" id="59511"/>
    <lineage>
        <taxon>Bacteria</taxon>
        <taxon>Pseudomonadati</taxon>
        <taxon>Pseudomonadota</taxon>
        <taxon>Gammaproteobacteria</taxon>
        <taxon>Pseudomonadales</taxon>
        <taxon>Pseudomonadaceae</taxon>
        <taxon>Pseudomonas</taxon>
    </lineage>
</organism>
<proteinExistence type="predicted"/>
<dbReference type="EMBL" id="RBNL01002101">
    <property type="protein sequence ID" value="RML80453.1"/>
    <property type="molecule type" value="Genomic_DNA"/>
</dbReference>
<name>A0A3M2YWN1_PSEYM</name>
<comment type="caution">
    <text evidence="1">The sequence shown here is derived from an EMBL/GenBank/DDBJ whole genome shotgun (WGS) entry which is preliminary data.</text>
</comment>
<evidence type="ECO:0000313" key="2">
    <source>
        <dbReference type="Proteomes" id="UP000282378"/>
    </source>
</evidence>
<protein>
    <submittedName>
        <fullName evidence="1">Uncharacterized protein</fullName>
    </submittedName>
</protein>
<gene>
    <name evidence="1" type="ORF">APX70_01214</name>
</gene>
<dbReference type="Proteomes" id="UP000282378">
    <property type="component" value="Unassembled WGS sequence"/>
</dbReference>
<dbReference type="AlphaFoldDB" id="A0A3M2YWN1"/>
<reference evidence="1 2" key="1">
    <citation type="submission" date="2018-08" db="EMBL/GenBank/DDBJ databases">
        <title>Recombination of ecologically and evolutionarily significant loci maintains genetic cohesion in the Pseudomonas syringae species complex.</title>
        <authorList>
            <person name="Dillon M."/>
            <person name="Thakur S."/>
            <person name="Almeida R.N.D."/>
            <person name="Weir B.S."/>
            <person name="Guttman D.S."/>
        </authorList>
    </citation>
    <scope>NUCLEOTIDE SEQUENCE [LARGE SCALE GENOMIC DNA]</scope>
    <source>
        <strain evidence="1 2">88_10</strain>
    </source>
</reference>